<sequence length="390" mass="43101">MMVEQEKQRISVKLNGKEHSFHQIEKTKNAQPAEPSPLNEPIRPKSPEPPPLKPDFELKEEKRTERIEEQQAEKVEDTPSYFTSNIIDFNQMKEERETREQPYWDDGNRKWVPKLPPNNRKKKAGDRLKNTFSGLPISLIIAGVSAIIVGVGFGFMVLTAFTGDAERNTAASLVPPTEAVETMANGQASAVTLPDLSVEIVQGGAFSSSEKGNEIVSSIKSRGQAAVLKTNGDPMLMFIGLGLQKEEAGRLSQIYQQHGQDTYVKPFAVNGSMQSIESEAVKEFFAQGGLMFNDLARFSIAGLSGQSYALENIDTFLEQYEKWSNQGSTVIAELPTEAQGHAEQFLSSMAGAATQIEAYKGEQQEANLWGIQQHLLEALLAYDAFVQTIK</sequence>
<protein>
    <recommendedName>
        <fullName evidence="5">SPOR domain-containing protein</fullName>
    </recommendedName>
</protein>
<comment type="caution">
    <text evidence="3">The sequence shown here is derived from an EMBL/GenBank/DDBJ whole genome shotgun (WGS) entry which is preliminary data.</text>
</comment>
<keyword evidence="2" id="KW-1133">Transmembrane helix</keyword>
<feature type="compositionally biased region" description="Basic and acidic residues" evidence="1">
    <location>
        <begin position="54"/>
        <end position="77"/>
    </location>
</feature>
<feature type="region of interest" description="Disordered" evidence="1">
    <location>
        <begin position="1"/>
        <end position="77"/>
    </location>
</feature>
<evidence type="ECO:0000256" key="2">
    <source>
        <dbReference type="SAM" id="Phobius"/>
    </source>
</evidence>
<feature type="compositionally biased region" description="Basic and acidic residues" evidence="1">
    <location>
        <begin position="1"/>
        <end position="28"/>
    </location>
</feature>
<evidence type="ECO:0000256" key="1">
    <source>
        <dbReference type="SAM" id="MobiDB-lite"/>
    </source>
</evidence>
<feature type="compositionally biased region" description="Basic and acidic residues" evidence="1">
    <location>
        <begin position="99"/>
        <end position="109"/>
    </location>
</feature>
<dbReference type="RefSeq" id="WP_275117074.1">
    <property type="nucleotide sequence ID" value="NZ_JAOTPO010000002.1"/>
</dbReference>
<reference evidence="3" key="1">
    <citation type="submission" date="2024-05" db="EMBL/GenBank/DDBJ databases">
        <title>Alkalihalobacillus sp. strain MEB203 novel alkaliphilic bacterium from Lonar Lake, India.</title>
        <authorList>
            <person name="Joshi A."/>
            <person name="Thite S."/>
            <person name="Mengade P."/>
        </authorList>
    </citation>
    <scope>NUCLEOTIDE SEQUENCE</scope>
    <source>
        <strain evidence="3">MEB 203</strain>
    </source>
</reference>
<keyword evidence="2" id="KW-0812">Transmembrane</keyword>
<feature type="transmembrane region" description="Helical" evidence="2">
    <location>
        <begin position="137"/>
        <end position="161"/>
    </location>
</feature>
<keyword evidence="4" id="KW-1185">Reference proteome</keyword>
<accession>A0ABT5VAR8</accession>
<evidence type="ECO:0000313" key="3">
    <source>
        <dbReference type="EMBL" id="MDE5412442.1"/>
    </source>
</evidence>
<dbReference type="Proteomes" id="UP001148125">
    <property type="component" value="Unassembled WGS sequence"/>
</dbReference>
<evidence type="ECO:0008006" key="5">
    <source>
        <dbReference type="Google" id="ProtNLM"/>
    </source>
</evidence>
<organism evidence="3 4">
    <name type="scientific">Alkalihalobacterium chitinilyticum</name>
    <dbReference type="NCBI Taxonomy" id="2980103"/>
    <lineage>
        <taxon>Bacteria</taxon>
        <taxon>Bacillati</taxon>
        <taxon>Bacillota</taxon>
        <taxon>Bacilli</taxon>
        <taxon>Bacillales</taxon>
        <taxon>Bacillaceae</taxon>
        <taxon>Alkalihalobacterium</taxon>
    </lineage>
</organism>
<gene>
    <name evidence="3" type="ORF">N7Z68_03530</name>
</gene>
<evidence type="ECO:0000313" key="4">
    <source>
        <dbReference type="Proteomes" id="UP001148125"/>
    </source>
</evidence>
<name>A0ABT5VAR8_9BACI</name>
<keyword evidence="2" id="KW-0472">Membrane</keyword>
<feature type="region of interest" description="Disordered" evidence="1">
    <location>
        <begin position="99"/>
        <end position="125"/>
    </location>
</feature>
<proteinExistence type="predicted"/>
<dbReference type="EMBL" id="JAOTPO010000002">
    <property type="protein sequence ID" value="MDE5412442.1"/>
    <property type="molecule type" value="Genomic_DNA"/>
</dbReference>